<sequence>MKSVNISKCPYCGGTEFGEGYQSYQANLLCKNRIFKNTPIHHVICINCGSIVRSYVNNPENFKSK</sequence>
<dbReference type="Proteomes" id="UP000030014">
    <property type="component" value="Unassembled WGS sequence"/>
</dbReference>
<name>A0A0A0IJT8_CLOBO</name>
<organism evidence="1 2">
    <name type="scientific">Clostridium botulinum C/D str. DC5</name>
    <dbReference type="NCBI Taxonomy" id="1443128"/>
    <lineage>
        <taxon>Bacteria</taxon>
        <taxon>Bacillati</taxon>
        <taxon>Bacillota</taxon>
        <taxon>Clostridia</taxon>
        <taxon>Eubacteriales</taxon>
        <taxon>Clostridiaceae</taxon>
        <taxon>Clostridium</taxon>
    </lineage>
</organism>
<comment type="caution">
    <text evidence="1">The sequence shown here is derived from an EMBL/GenBank/DDBJ whole genome shotgun (WGS) entry which is preliminary data.</text>
</comment>
<dbReference type="EMBL" id="JDRY01000020">
    <property type="protein sequence ID" value="KGN00552.1"/>
    <property type="molecule type" value="Genomic_DNA"/>
</dbReference>
<protein>
    <recommendedName>
        <fullName evidence="3">Transcription initiation factor TFIIIB</fullName>
    </recommendedName>
</protein>
<proteinExistence type="predicted"/>
<accession>A0A0A0IJT8</accession>
<dbReference type="AlphaFoldDB" id="A0A0A0IJT8"/>
<evidence type="ECO:0008006" key="3">
    <source>
        <dbReference type="Google" id="ProtNLM"/>
    </source>
</evidence>
<dbReference type="RefSeq" id="WP_013724515.1">
    <property type="nucleotide sequence ID" value="NZ_JDRY01000020.1"/>
</dbReference>
<reference evidence="1 2" key="1">
    <citation type="submission" date="2014-01" db="EMBL/GenBank/DDBJ databases">
        <title>Plasmidome dynamics in the species complex Clostridium novyi sensu lato converts strains of independent lineages into distinctly different pathogens.</title>
        <authorList>
            <person name="Skarin H."/>
            <person name="Segerman B."/>
        </authorList>
    </citation>
    <scope>NUCLEOTIDE SEQUENCE [LARGE SCALE GENOMIC DNA]</scope>
    <source>
        <strain evidence="1 2">DC5</strain>
    </source>
</reference>
<evidence type="ECO:0000313" key="1">
    <source>
        <dbReference type="EMBL" id="KGN00552.1"/>
    </source>
</evidence>
<gene>
    <name evidence="1" type="ORF">Z955_03350</name>
</gene>
<evidence type="ECO:0000313" key="2">
    <source>
        <dbReference type="Proteomes" id="UP000030014"/>
    </source>
</evidence>